<reference evidence="2" key="1">
    <citation type="journal article" date="2021" name="Sci. Rep.">
        <title>Diploid genomic architecture of Nitzschia inconspicua, an elite biomass production diatom.</title>
        <authorList>
            <person name="Oliver A."/>
            <person name="Podell S."/>
            <person name="Pinowska A."/>
            <person name="Traller J.C."/>
            <person name="Smith S.R."/>
            <person name="McClure R."/>
            <person name="Beliaev A."/>
            <person name="Bohutskyi P."/>
            <person name="Hill E.A."/>
            <person name="Rabines A."/>
            <person name="Zheng H."/>
            <person name="Allen L.Z."/>
            <person name="Kuo A."/>
            <person name="Grigoriev I.V."/>
            <person name="Allen A.E."/>
            <person name="Hazlebeck D."/>
            <person name="Allen E.E."/>
        </authorList>
    </citation>
    <scope>NUCLEOTIDE SEQUENCE</scope>
    <source>
        <strain evidence="2">Hildebrandi</strain>
    </source>
</reference>
<evidence type="ECO:0000313" key="3">
    <source>
        <dbReference type="Proteomes" id="UP000693970"/>
    </source>
</evidence>
<proteinExistence type="predicted"/>
<reference evidence="2" key="2">
    <citation type="submission" date="2021-04" db="EMBL/GenBank/DDBJ databases">
        <authorList>
            <person name="Podell S."/>
        </authorList>
    </citation>
    <scope>NUCLEOTIDE SEQUENCE</scope>
    <source>
        <strain evidence="2">Hildebrandi</strain>
    </source>
</reference>
<feature type="compositionally biased region" description="Polar residues" evidence="1">
    <location>
        <begin position="444"/>
        <end position="454"/>
    </location>
</feature>
<comment type="caution">
    <text evidence="2">The sequence shown here is derived from an EMBL/GenBank/DDBJ whole genome shotgun (WGS) entry which is preliminary data.</text>
</comment>
<feature type="compositionally biased region" description="Basic and acidic residues" evidence="1">
    <location>
        <begin position="458"/>
        <end position="468"/>
    </location>
</feature>
<name>A0A9K3KEP8_9STRA</name>
<evidence type="ECO:0000256" key="1">
    <source>
        <dbReference type="SAM" id="MobiDB-lite"/>
    </source>
</evidence>
<sequence length="812" mass="93346">MIGYNRRWTRAVSTRRSLTILLVMIFGFLSLQTMSNIRQSMLKFVPATTLYDDVDLPTSQLREATRTRQNRSTLSDSRIEFLRTLSTENQTRESDATFSIVISRHFISSLPMPTNENTVIALIAMGKSRDYRLAERCIRSIRAGGRFTGYVMLFTDSKGFENYRFTLSWDPRTIVIQGRPEDMRPATESGRTMVETMIYQRFKTLIPKYISLTPEVRNTTEYFLYLDIDNVVAQDLSGFFQDYQAKIQNDLRLNTNSTVDVARGRSSYISFWREKRHFQGGQFLAHRKFGVGCLDAWRTEFDEGKSKKDQPLLMNVHKHYMEYHCCVHELPFGNFDKLNRGKHFQLFTSNVYEAVPEEFPTIVHITGLRTRINSGTSQRDFLQKAMRLENVSDTMVGNITWEEVLMPVGPKGHKPRHEPKPNDEEEEANKNPGENVSWGEGQPSEKNGQTQNAYPETETTKYPEHNVFDSEGSNATQPPVAPFSGSEFSIIRPTDENTVIALVSMGEGGKSSLIAERCIRTIRASGNFTGYIILFADNKGYETKRKNLAFDTKVIVIRGREEDLKPRAADGTRIKYFGKGIMIFKRFKTLVLRYLDFDSRFDDIRYALYLDIDNIVANRLSDLLDDYAVQMSETLAQQNSTDFSYFSFWRDPGMKKKKFWQGGQIMYDRNRSTGCVDAWRQQMDTLWGPQDQPLLMNVYNNFTLYGCKVFELPNPQRHFTLLTSSVVKGRETPLPTLVHITTARAKKFLDSDVQGKFIRQAMRLSNEKEMMSNGISWLDVSKPADAMGRNPNPKKKKGNGEKGEHFVQAMTV</sequence>
<gene>
    <name evidence="2" type="ORF">IV203_007128</name>
</gene>
<feature type="region of interest" description="Disordered" evidence="1">
    <location>
        <begin position="407"/>
        <end position="487"/>
    </location>
</feature>
<dbReference type="Proteomes" id="UP000693970">
    <property type="component" value="Unassembled WGS sequence"/>
</dbReference>
<accession>A0A9K3KEP8</accession>
<feature type="region of interest" description="Disordered" evidence="1">
    <location>
        <begin position="781"/>
        <end position="812"/>
    </location>
</feature>
<dbReference type="AlphaFoldDB" id="A0A9K3KEP8"/>
<dbReference type="EMBL" id="JAGRRH010000025">
    <property type="protein sequence ID" value="KAG7342036.1"/>
    <property type="molecule type" value="Genomic_DNA"/>
</dbReference>
<dbReference type="OrthoDB" id="54772at2759"/>
<protein>
    <submittedName>
        <fullName evidence="2">Uncharacterized protein</fullName>
    </submittedName>
</protein>
<organism evidence="2 3">
    <name type="scientific">Nitzschia inconspicua</name>
    <dbReference type="NCBI Taxonomy" id="303405"/>
    <lineage>
        <taxon>Eukaryota</taxon>
        <taxon>Sar</taxon>
        <taxon>Stramenopiles</taxon>
        <taxon>Ochrophyta</taxon>
        <taxon>Bacillariophyta</taxon>
        <taxon>Bacillariophyceae</taxon>
        <taxon>Bacillariophycidae</taxon>
        <taxon>Bacillariales</taxon>
        <taxon>Bacillariaceae</taxon>
        <taxon>Nitzschia</taxon>
    </lineage>
</organism>
<evidence type="ECO:0000313" key="2">
    <source>
        <dbReference type="EMBL" id="KAG7342036.1"/>
    </source>
</evidence>
<keyword evidence="3" id="KW-1185">Reference proteome</keyword>